<gene>
    <name evidence="1" type="primary">dapA</name>
    <name evidence="1" type="ORF">O9U_08525</name>
</gene>
<dbReference type="EMBL" id="CBLU010000006">
    <property type="protein sequence ID" value="CDG03917.1"/>
    <property type="molecule type" value="Genomic_DNA"/>
</dbReference>
<dbReference type="AlphaFoldDB" id="S6FS30"/>
<protein>
    <submittedName>
        <fullName evidence="1">Dihydrodipicolinate synthase</fullName>
        <ecNumber evidence="1">4.3.3.7</ecNumber>
    </submittedName>
</protein>
<dbReference type="EC" id="4.3.3.7" evidence="1"/>
<dbReference type="Proteomes" id="UP000015361">
    <property type="component" value="Unassembled WGS sequence"/>
</dbReference>
<evidence type="ECO:0000313" key="2">
    <source>
        <dbReference type="Proteomes" id="UP000015361"/>
    </source>
</evidence>
<organism evidence="1 2">
    <name type="scientific">Lactococcus lactis subsp. lactis A12</name>
    <dbReference type="NCBI Taxonomy" id="1137134"/>
    <lineage>
        <taxon>Bacteria</taxon>
        <taxon>Bacillati</taxon>
        <taxon>Bacillota</taxon>
        <taxon>Bacilli</taxon>
        <taxon>Lactobacillales</taxon>
        <taxon>Streptococcaceae</taxon>
        <taxon>Lactococcus</taxon>
    </lineage>
</organism>
<sequence length="50" mass="5757">MSAKETIEKLQNARIITALVTPFKEMAKLILEHFLSSLRIYLLIIRKALS</sequence>
<dbReference type="GO" id="GO:0008840">
    <property type="term" value="F:4-hydroxy-tetrahydrodipicolinate synthase activity"/>
    <property type="evidence" value="ECO:0007669"/>
    <property type="project" value="UniProtKB-EC"/>
</dbReference>
<comment type="caution">
    <text evidence="1">The sequence shown here is derived from an EMBL/GenBank/DDBJ whole genome shotgun (WGS) entry which is preliminary data.</text>
</comment>
<accession>S6FS30</accession>
<evidence type="ECO:0000313" key="1">
    <source>
        <dbReference type="EMBL" id="CDG03917.1"/>
    </source>
</evidence>
<keyword evidence="1" id="KW-0456">Lyase</keyword>
<proteinExistence type="predicted"/>
<reference evidence="1 2" key="1">
    <citation type="journal article" date="2013" name="Appl. Environ. Microbiol.">
        <title>The Carbohydrate Metabolism Signature of Lactococcus lactis Strain A12 Reveals Its Sourdough Ecosystem Origin.</title>
        <authorList>
            <person name="Passerini D."/>
            <person name="Coddeville M."/>
            <person name="Le Bourgeois P."/>
            <person name="Loubiere P."/>
            <person name="Ritzenthaler P."/>
            <person name="Fontagne-Faucher C."/>
            <person name="Daveran-Mingot M.L."/>
            <person name="Cocaign-Bousquet M."/>
        </authorList>
    </citation>
    <scope>NUCLEOTIDE SEQUENCE [LARGE SCALE GENOMIC DNA]</scope>
    <source>
        <strain evidence="1 2">A12</strain>
    </source>
</reference>
<name>S6FS30_LACLL</name>